<feature type="transmembrane region" description="Helical" evidence="1">
    <location>
        <begin position="20"/>
        <end position="47"/>
    </location>
</feature>
<dbReference type="AlphaFoldDB" id="D3TSK4"/>
<reference evidence="3" key="5">
    <citation type="submission" date="2016-07" db="UniProtKB">
        <authorList>
            <consortium name="VectorBase"/>
        </authorList>
    </citation>
    <scope>IDENTIFICATION</scope>
    <source>
        <strain evidence="3">Yale</strain>
    </source>
</reference>
<name>D3TSK4_GLOMM</name>
<reference evidence="2" key="1">
    <citation type="journal article" date="2010" name="BMC Genomics">
        <title>An insight into the sialome of Glossina morsitans morsitans.</title>
        <authorList>
            <person name="Alves-Silva J."/>
            <person name="Ribeiro J.M."/>
            <person name="Van Den Abbeele J."/>
            <person name="Attardo G."/>
            <person name="Hao Z."/>
            <person name="Haines L.R."/>
            <person name="Soares M.B."/>
            <person name="Berriman M."/>
            <person name="Aksoy S."/>
            <person name="Lehane M.J."/>
        </authorList>
    </citation>
    <scope>NUCLEOTIDE SEQUENCE</scope>
    <source>
        <tissue evidence="2">Salivary gland</tissue>
    </source>
</reference>
<evidence type="ECO:0000256" key="1">
    <source>
        <dbReference type="SAM" id="Phobius"/>
    </source>
</evidence>
<keyword evidence="1" id="KW-0472">Membrane</keyword>
<keyword evidence="1" id="KW-0812">Transmembrane</keyword>
<evidence type="ECO:0000313" key="3">
    <source>
        <dbReference type="EnsemblMetazoa" id="GMOY012241-PA"/>
    </source>
</evidence>
<dbReference type="EMBL" id="CCAG010009338">
    <property type="status" value="NOT_ANNOTATED_CDS"/>
    <property type="molecule type" value="Genomic_DNA"/>
</dbReference>
<protein>
    <submittedName>
        <fullName evidence="2 3">Hypothetical secreted peptide</fullName>
    </submittedName>
</protein>
<accession>D3TSK4</accession>
<evidence type="ECO:0000313" key="4">
    <source>
        <dbReference type="Proteomes" id="UP000092444"/>
    </source>
</evidence>
<reference evidence="3 4" key="4">
    <citation type="submission" date="2014-03" db="EMBL/GenBank/DDBJ databases">
        <title>Genome Sequence of the Tsetse Fly (Glossina morsitans): Vector of African Trypanosomiasis.</title>
        <authorList>
            <consortium name="International Glossina Genome Initiative W.H.O."/>
            <person name="Lawson D."/>
        </authorList>
    </citation>
    <scope>NUCLEOTIDE SEQUENCE [LARGE SCALE GENOMIC DNA]</scope>
    <source>
        <strain evidence="3 4">Yale</strain>
    </source>
</reference>
<dbReference type="Proteomes" id="UP000092444">
    <property type="component" value="Unassembled WGS sequence"/>
</dbReference>
<dbReference type="EMBL" id="EZ424406">
    <property type="protein sequence ID" value="ADD20682.1"/>
    <property type="molecule type" value="mRNA"/>
</dbReference>
<reference evidence="2" key="2">
    <citation type="submission" date="2010-01" db="EMBL/GenBank/DDBJ databases">
        <authorList>
            <consortium name="International Glossina Genome Initiative"/>
            <person name="da Silva J."/>
            <person name="Ribeiro J.M.C."/>
            <person name="Abbeele J.V."/>
            <person name="Attardo G."/>
            <person name="Hao Z."/>
            <person name="Haines L.R."/>
            <person name="Soares M.B."/>
            <person name="Berriman M."/>
            <person name="Aksoy S."/>
            <person name="Lehane M.J."/>
        </authorList>
    </citation>
    <scope>NUCLEOTIDE SEQUENCE</scope>
    <source>
        <tissue evidence="2">Salivary gland</tissue>
    </source>
</reference>
<reference evidence="3" key="6">
    <citation type="submission" date="2025-05" db="UniProtKB">
        <authorList>
            <consortium name="EnsemblMetazoa"/>
        </authorList>
    </citation>
    <scope>IDENTIFICATION</scope>
    <source>
        <strain evidence="3">Yale</strain>
    </source>
</reference>
<keyword evidence="4" id="KW-1185">Reference proteome</keyword>
<evidence type="ECO:0000313" key="2">
    <source>
        <dbReference type="EMBL" id="ADD20682.1"/>
    </source>
</evidence>
<dbReference type="EnsemblMetazoa" id="GMOY012241-RA">
    <property type="protein sequence ID" value="GMOY012241-PA"/>
    <property type="gene ID" value="GMOY012241"/>
</dbReference>
<organism evidence="2">
    <name type="scientific">Glossina morsitans morsitans</name>
    <name type="common">Savannah tsetse fly</name>
    <dbReference type="NCBI Taxonomy" id="37546"/>
    <lineage>
        <taxon>Eukaryota</taxon>
        <taxon>Metazoa</taxon>
        <taxon>Ecdysozoa</taxon>
        <taxon>Arthropoda</taxon>
        <taxon>Hexapoda</taxon>
        <taxon>Insecta</taxon>
        <taxon>Pterygota</taxon>
        <taxon>Neoptera</taxon>
        <taxon>Endopterygota</taxon>
        <taxon>Diptera</taxon>
        <taxon>Brachycera</taxon>
        <taxon>Muscomorpha</taxon>
        <taxon>Hippoboscoidea</taxon>
        <taxon>Glossinidae</taxon>
        <taxon>Glossina</taxon>
    </lineage>
</organism>
<keyword evidence="1" id="KW-1133">Transmembrane helix</keyword>
<proteinExistence type="evidence at transcript level"/>
<sequence>MWVVVVLVDFYDVLAEAGVHYAYVVLASLLTVSVTVVSVEVDLLLLLSRNLMFSHTSYYSPAPLNVISLI</sequence>
<reference evidence="3" key="3">
    <citation type="submission" date="2014-03" db="EMBL/GenBank/DDBJ databases">
        <title>Genome Sequence of the Tsetse Fly (Glossina morsitans): Vector of African Trypanosomiasis.</title>
        <authorList>
            <person name="Lawson D."/>
        </authorList>
    </citation>
    <scope>NUCLEOTIDE SEQUENCE [LARGE SCALE GENOMIC DNA]</scope>
    <source>
        <strain evidence="3">Yale</strain>
    </source>
</reference>
<dbReference type="VEuPathDB" id="VectorBase:GMOY012241"/>